<protein>
    <recommendedName>
        <fullName evidence="3">Tyr recombinase domain-containing protein</fullName>
    </recommendedName>
</protein>
<evidence type="ECO:0000313" key="1">
    <source>
        <dbReference type="EMBL" id="MBD7980043.1"/>
    </source>
</evidence>
<reference evidence="1 2" key="1">
    <citation type="submission" date="2020-08" db="EMBL/GenBank/DDBJ databases">
        <title>A Genomic Blueprint of the Chicken Gut Microbiome.</title>
        <authorList>
            <person name="Gilroy R."/>
            <person name="Ravi A."/>
            <person name="Getino M."/>
            <person name="Pursley I."/>
            <person name="Horton D.L."/>
            <person name="Alikhan N.-F."/>
            <person name="Baker D."/>
            <person name="Gharbi K."/>
            <person name="Hall N."/>
            <person name="Watson M."/>
            <person name="Adriaenssens E.M."/>
            <person name="Foster-Nyarko E."/>
            <person name="Jarju S."/>
            <person name="Secka A."/>
            <person name="Antonio M."/>
            <person name="Oren A."/>
            <person name="Chaudhuri R."/>
            <person name="La Ragione R.M."/>
            <person name="Hildebrand F."/>
            <person name="Pallen M.J."/>
        </authorList>
    </citation>
    <scope>NUCLEOTIDE SEQUENCE [LARGE SCALE GENOMIC DNA]</scope>
    <source>
        <strain evidence="1 2">Sa2CUA9</strain>
    </source>
</reference>
<dbReference type="EMBL" id="JACSQF010000003">
    <property type="protein sequence ID" value="MBD7980043.1"/>
    <property type="molecule type" value="Genomic_DNA"/>
</dbReference>
<sequence length="80" mass="9143">MLTVTAWEKRVAAHPDAGHLSRGQRQRLALKLHKRALRAEDVDLNKVLQHSDVTGEEAVGLYVRQPALDRDRQPYAHLRL</sequence>
<organism evidence="1 2">
    <name type="scientific">Oerskovia merdavium</name>
    <dbReference type="NCBI Taxonomy" id="2762227"/>
    <lineage>
        <taxon>Bacteria</taxon>
        <taxon>Bacillati</taxon>
        <taxon>Actinomycetota</taxon>
        <taxon>Actinomycetes</taxon>
        <taxon>Micrococcales</taxon>
        <taxon>Cellulomonadaceae</taxon>
        <taxon>Oerskovia</taxon>
    </lineage>
</organism>
<keyword evidence="2" id="KW-1185">Reference proteome</keyword>
<dbReference type="Proteomes" id="UP000655570">
    <property type="component" value="Unassembled WGS sequence"/>
</dbReference>
<evidence type="ECO:0000313" key="2">
    <source>
        <dbReference type="Proteomes" id="UP000655570"/>
    </source>
</evidence>
<accession>A0ABR8TW73</accession>
<comment type="caution">
    <text evidence="1">The sequence shown here is derived from an EMBL/GenBank/DDBJ whole genome shotgun (WGS) entry which is preliminary data.</text>
</comment>
<evidence type="ECO:0008006" key="3">
    <source>
        <dbReference type="Google" id="ProtNLM"/>
    </source>
</evidence>
<name>A0ABR8TW73_9CELL</name>
<gene>
    <name evidence="1" type="ORF">H9641_04835</name>
</gene>
<proteinExistence type="predicted"/>